<dbReference type="EMBL" id="GBRH01246298">
    <property type="protein sequence ID" value="JAD51597.1"/>
    <property type="molecule type" value="Transcribed_RNA"/>
</dbReference>
<protein>
    <submittedName>
        <fullName evidence="1">Uncharacterized protein</fullName>
    </submittedName>
</protein>
<reference evidence="1" key="1">
    <citation type="submission" date="2014-09" db="EMBL/GenBank/DDBJ databases">
        <authorList>
            <person name="Magalhaes I.L.F."/>
            <person name="Oliveira U."/>
            <person name="Santos F.R."/>
            <person name="Vidigal T.H.D.A."/>
            <person name="Brescovit A.D."/>
            <person name="Santos A.J."/>
        </authorList>
    </citation>
    <scope>NUCLEOTIDE SEQUENCE</scope>
    <source>
        <tissue evidence="1">Shoot tissue taken approximately 20 cm above the soil surface</tissue>
    </source>
</reference>
<proteinExistence type="predicted"/>
<sequence length="24" mass="2908">MKPLLLFHKEEIIQLAIHKTDFKN</sequence>
<reference evidence="1" key="2">
    <citation type="journal article" date="2015" name="Data Brief">
        <title>Shoot transcriptome of the giant reed, Arundo donax.</title>
        <authorList>
            <person name="Barrero R.A."/>
            <person name="Guerrero F.D."/>
            <person name="Moolhuijzen P."/>
            <person name="Goolsby J.A."/>
            <person name="Tidwell J."/>
            <person name="Bellgard S.E."/>
            <person name="Bellgard M.I."/>
        </authorList>
    </citation>
    <scope>NUCLEOTIDE SEQUENCE</scope>
    <source>
        <tissue evidence="1">Shoot tissue taken approximately 20 cm above the soil surface</tissue>
    </source>
</reference>
<name>A0A0A9MXD1_ARUDO</name>
<organism evidence="1">
    <name type="scientific">Arundo donax</name>
    <name type="common">Giant reed</name>
    <name type="synonym">Donax arundinaceus</name>
    <dbReference type="NCBI Taxonomy" id="35708"/>
    <lineage>
        <taxon>Eukaryota</taxon>
        <taxon>Viridiplantae</taxon>
        <taxon>Streptophyta</taxon>
        <taxon>Embryophyta</taxon>
        <taxon>Tracheophyta</taxon>
        <taxon>Spermatophyta</taxon>
        <taxon>Magnoliopsida</taxon>
        <taxon>Liliopsida</taxon>
        <taxon>Poales</taxon>
        <taxon>Poaceae</taxon>
        <taxon>PACMAD clade</taxon>
        <taxon>Arundinoideae</taxon>
        <taxon>Arundineae</taxon>
        <taxon>Arundo</taxon>
    </lineage>
</organism>
<evidence type="ECO:0000313" key="1">
    <source>
        <dbReference type="EMBL" id="JAD51597.1"/>
    </source>
</evidence>
<dbReference type="AlphaFoldDB" id="A0A0A9MXD1"/>
<accession>A0A0A9MXD1</accession>